<evidence type="ECO:0000313" key="2">
    <source>
        <dbReference type="EMBL" id="MDT8899661.1"/>
    </source>
</evidence>
<gene>
    <name evidence="2" type="ORF">Q4T40_00175</name>
</gene>
<keyword evidence="1" id="KW-0812">Transmembrane</keyword>
<protein>
    <submittedName>
        <fullName evidence="2">Uncharacterized protein</fullName>
    </submittedName>
</protein>
<accession>A0ABU3NV11</accession>
<name>A0ABU3NV11_9FIRM</name>
<proteinExistence type="predicted"/>
<reference evidence="2 3" key="1">
    <citation type="submission" date="2023-07" db="EMBL/GenBank/DDBJ databases">
        <title>The novel representative of Negativicutes class, Anaeroselena agilis gen. nov. sp. nov.</title>
        <authorList>
            <person name="Prokofeva M.I."/>
            <person name="Elcheninov A.G."/>
            <person name="Klyukina A."/>
            <person name="Kublanov I.V."/>
            <person name="Frolov E.N."/>
            <person name="Podosokorskaya O.A."/>
        </authorList>
    </citation>
    <scope>NUCLEOTIDE SEQUENCE [LARGE SCALE GENOMIC DNA]</scope>
    <source>
        <strain evidence="2 3">4137-cl</strain>
    </source>
</reference>
<dbReference type="Proteomes" id="UP001254848">
    <property type="component" value="Unassembled WGS sequence"/>
</dbReference>
<dbReference type="RefSeq" id="WP_413778230.1">
    <property type="nucleotide sequence ID" value="NZ_JAUOZS010000001.1"/>
</dbReference>
<evidence type="ECO:0000256" key="1">
    <source>
        <dbReference type="SAM" id="Phobius"/>
    </source>
</evidence>
<comment type="caution">
    <text evidence="2">The sequence shown here is derived from an EMBL/GenBank/DDBJ whole genome shotgun (WGS) entry which is preliminary data.</text>
</comment>
<keyword evidence="3" id="KW-1185">Reference proteome</keyword>
<feature type="transmembrane region" description="Helical" evidence="1">
    <location>
        <begin position="20"/>
        <end position="37"/>
    </location>
</feature>
<sequence>MEQQQQEELTPAQQTILQGLKYGAYVAVFMAMVWIMHGPQ</sequence>
<organism evidence="2 3">
    <name type="scientific">Anaeroselena agilis</name>
    <dbReference type="NCBI Taxonomy" id="3063788"/>
    <lineage>
        <taxon>Bacteria</taxon>
        <taxon>Bacillati</taxon>
        <taxon>Bacillota</taxon>
        <taxon>Negativicutes</taxon>
        <taxon>Acetonemataceae</taxon>
        <taxon>Anaeroselena</taxon>
    </lineage>
</organism>
<keyword evidence="1" id="KW-1133">Transmembrane helix</keyword>
<evidence type="ECO:0000313" key="3">
    <source>
        <dbReference type="Proteomes" id="UP001254848"/>
    </source>
</evidence>
<keyword evidence="1" id="KW-0472">Membrane</keyword>
<dbReference type="EMBL" id="JAUOZS010000001">
    <property type="protein sequence ID" value="MDT8899661.1"/>
    <property type="molecule type" value="Genomic_DNA"/>
</dbReference>